<name>A0A132AH86_SARSC</name>
<evidence type="ECO:0000256" key="5">
    <source>
        <dbReference type="ARBA" id="ARBA00004074"/>
    </source>
</evidence>
<evidence type="ECO:0000313" key="18">
    <source>
        <dbReference type="Proteomes" id="UP000070412"/>
    </source>
</evidence>
<keyword evidence="18" id="KW-1185">Reference proteome</keyword>
<evidence type="ECO:0000313" key="16">
    <source>
        <dbReference type="EMBL" id="KPM10361.1"/>
    </source>
</evidence>
<dbReference type="PANTHER" id="PTHR11845:SF13">
    <property type="entry name" value="5'-DEOXYNUCLEOTIDASE HDDC2"/>
    <property type="match status" value="1"/>
</dbReference>
<accession>A0A132AH86</accession>
<dbReference type="InterPro" id="IPR039356">
    <property type="entry name" value="YfbR/HDDC2"/>
</dbReference>
<evidence type="ECO:0000256" key="13">
    <source>
        <dbReference type="ARBA" id="ARBA00032735"/>
    </source>
</evidence>
<comment type="catalytic activity">
    <reaction evidence="1">
        <text>a 2'-deoxyribonucleoside 5'-phosphate + H2O = a 2'-deoxyribonucleoside + phosphate</text>
        <dbReference type="Rhea" id="RHEA:36167"/>
        <dbReference type="ChEBI" id="CHEBI:15377"/>
        <dbReference type="ChEBI" id="CHEBI:18274"/>
        <dbReference type="ChEBI" id="CHEBI:43474"/>
        <dbReference type="ChEBI" id="CHEBI:65317"/>
        <dbReference type="EC" id="3.1.3.89"/>
    </reaction>
</comment>
<dbReference type="OrthoDB" id="10254258at2759"/>
<dbReference type="GO" id="GO:0046872">
    <property type="term" value="F:metal ion binding"/>
    <property type="evidence" value="ECO:0007669"/>
    <property type="project" value="UniProtKB-KW"/>
</dbReference>
<keyword evidence="11" id="KW-0378">Hydrolase</keyword>
<dbReference type="Gene3D" id="1.10.3210.10">
    <property type="entry name" value="Hypothetical protein af1432"/>
    <property type="match status" value="1"/>
</dbReference>
<dbReference type="SMART" id="SM00471">
    <property type="entry name" value="HDc"/>
    <property type="match status" value="1"/>
</dbReference>
<dbReference type="SUPFAM" id="SSF109604">
    <property type="entry name" value="HD-domain/PDEase-like"/>
    <property type="match status" value="1"/>
</dbReference>
<evidence type="ECO:0000256" key="3">
    <source>
        <dbReference type="ARBA" id="ARBA00001941"/>
    </source>
</evidence>
<dbReference type="InterPro" id="IPR006674">
    <property type="entry name" value="HD_domain"/>
</dbReference>
<evidence type="ECO:0000256" key="7">
    <source>
        <dbReference type="ARBA" id="ARBA00011738"/>
    </source>
</evidence>
<reference evidence="17" key="4">
    <citation type="submission" date="2022-06" db="UniProtKB">
        <authorList>
            <consortium name="EnsemblMetazoa"/>
        </authorList>
    </citation>
    <scope>IDENTIFICATION</scope>
</reference>
<dbReference type="Proteomes" id="UP000070412">
    <property type="component" value="Unassembled WGS sequence"/>
</dbReference>
<dbReference type="PANTHER" id="PTHR11845">
    <property type="entry name" value="5'-DEOXYNUCLEOTIDASE HDDC2"/>
    <property type="match status" value="1"/>
</dbReference>
<sequence>MTAQEKIPTEYDDLIREKFDDVIAEYEPFEFDQTDRMIKFLCLVGRLKSLPRRGWLLDDRKIASPETIAGHMYRMAIISMLFESSHFDASGENESKNDDNVMRSNLDIGKMIQMSLIHDMAECVIGDITPHDRICSDKKHQSELSVMENLVSLLPPNSSNRLFSLYKEYESRQSPEALLVKEMDRFDICLQAFQYEKQEFFNTSKRILKFDEFFEAAETHVKHPMLKKMVDKLISERNNFWNSKSS</sequence>
<dbReference type="Pfam" id="PF13023">
    <property type="entry name" value="HD_3"/>
    <property type="match status" value="1"/>
</dbReference>
<organism evidence="16 19">
    <name type="scientific">Sarcoptes scabiei</name>
    <name type="common">Itch mite</name>
    <name type="synonym">Acarus scabiei</name>
    <dbReference type="NCBI Taxonomy" id="52283"/>
    <lineage>
        <taxon>Eukaryota</taxon>
        <taxon>Metazoa</taxon>
        <taxon>Ecdysozoa</taxon>
        <taxon>Arthropoda</taxon>
        <taxon>Chelicerata</taxon>
        <taxon>Arachnida</taxon>
        <taxon>Acari</taxon>
        <taxon>Acariformes</taxon>
        <taxon>Sarcoptiformes</taxon>
        <taxon>Astigmata</taxon>
        <taxon>Psoroptidia</taxon>
        <taxon>Sarcoptoidea</taxon>
        <taxon>Sarcoptidae</taxon>
        <taxon>Sarcoptinae</taxon>
        <taxon>Sarcoptes</taxon>
    </lineage>
</organism>
<evidence type="ECO:0000256" key="8">
    <source>
        <dbReference type="ARBA" id="ARBA00012964"/>
    </source>
</evidence>
<comment type="similarity">
    <text evidence="6">Belongs to the HDDC2 family.</text>
</comment>
<evidence type="ECO:0000259" key="14">
    <source>
        <dbReference type="SMART" id="SM00471"/>
    </source>
</evidence>
<dbReference type="EnsemblMetazoa" id="SSS_3851s_mrna">
    <property type="protein sequence ID" value="KAF7488015.1"/>
    <property type="gene ID" value="SSS_3851"/>
</dbReference>
<dbReference type="GO" id="GO:0005737">
    <property type="term" value="C:cytoplasm"/>
    <property type="evidence" value="ECO:0007669"/>
    <property type="project" value="TreeGrafter"/>
</dbReference>
<comment type="cofactor">
    <cofactor evidence="4">
        <name>Mg(2+)</name>
        <dbReference type="ChEBI" id="CHEBI:18420"/>
    </cofactor>
</comment>
<evidence type="ECO:0000256" key="9">
    <source>
        <dbReference type="ARBA" id="ARBA00015933"/>
    </source>
</evidence>
<evidence type="ECO:0000256" key="10">
    <source>
        <dbReference type="ARBA" id="ARBA00022723"/>
    </source>
</evidence>
<dbReference type="Proteomes" id="UP000616769">
    <property type="component" value="Unassembled WGS sequence"/>
</dbReference>
<proteinExistence type="inferred from homology"/>
<dbReference type="InterPro" id="IPR003607">
    <property type="entry name" value="HD/PDEase_dom"/>
</dbReference>
<evidence type="ECO:0000256" key="6">
    <source>
        <dbReference type="ARBA" id="ARBA00009999"/>
    </source>
</evidence>
<dbReference type="EC" id="3.1.3.89" evidence="8"/>
<protein>
    <recommendedName>
        <fullName evidence="9">5'-deoxynucleotidase HDDC2</fullName>
        <ecNumber evidence="8">3.1.3.89</ecNumber>
    </recommendedName>
    <alternativeName>
        <fullName evidence="13">HD domain-containing protein 2</fullName>
    </alternativeName>
</protein>
<keyword evidence="12" id="KW-0460">Magnesium</keyword>
<dbReference type="AlphaFoldDB" id="A0A132AH86"/>
<evidence type="ECO:0000256" key="2">
    <source>
        <dbReference type="ARBA" id="ARBA00001936"/>
    </source>
</evidence>
<feature type="domain" description="HD/PDEase" evidence="14">
    <location>
        <begin position="64"/>
        <end position="198"/>
    </location>
</feature>
<reference evidence="18" key="2">
    <citation type="journal article" date="2020" name="PLoS Negl. Trop. Dis.">
        <title>High-quality nuclear genome for Sarcoptes scabiei-A critical resource for a neglected parasite.</title>
        <authorList>
            <person name="Korhonen P.K."/>
            <person name="Gasser R.B."/>
            <person name="Ma G."/>
            <person name="Wang T."/>
            <person name="Stroehlein A.J."/>
            <person name="Young N.D."/>
            <person name="Ang C.S."/>
            <person name="Fernando D.D."/>
            <person name="Lu H.C."/>
            <person name="Taylor S."/>
            <person name="Reynolds S.L."/>
            <person name="Mofiz E."/>
            <person name="Najaraj S.H."/>
            <person name="Gowda H."/>
            <person name="Madugundu A."/>
            <person name="Renuse S."/>
            <person name="Holt D."/>
            <person name="Pandey A."/>
            <person name="Papenfuss A.T."/>
            <person name="Fischer K."/>
        </authorList>
    </citation>
    <scope>NUCLEOTIDE SEQUENCE [LARGE SCALE GENOMIC DNA]</scope>
</reference>
<evidence type="ECO:0000256" key="1">
    <source>
        <dbReference type="ARBA" id="ARBA00001638"/>
    </source>
</evidence>
<dbReference type="GO" id="GO:0009159">
    <property type="term" value="P:deoxyribonucleoside monophosphate catabolic process"/>
    <property type="evidence" value="ECO:0007669"/>
    <property type="project" value="UniProtKB-ARBA"/>
</dbReference>
<dbReference type="EMBL" id="JXLN01014998">
    <property type="protein sequence ID" value="KPM10361.1"/>
    <property type="molecule type" value="Genomic_DNA"/>
</dbReference>
<dbReference type="FunFam" id="1.10.3210.10:FF:000011">
    <property type="entry name" value="HD domain-containing protein 2"/>
    <property type="match status" value="1"/>
</dbReference>
<comment type="cofactor">
    <cofactor evidence="2">
        <name>Mn(2+)</name>
        <dbReference type="ChEBI" id="CHEBI:29035"/>
    </cofactor>
</comment>
<comment type="function">
    <text evidence="5">Catalyzes the dephosphorylation of the nucleoside 5'-monophosphates deoxyadenosine monophosphate (dAMP), deoxycytidine monophosphate (dCMP), deoxyguanosine monophosphate (dGMP) and deoxythymidine monophosphate (dTMP).</text>
</comment>
<keyword evidence="10" id="KW-0479">Metal-binding</keyword>
<dbReference type="VEuPathDB" id="VectorBase:SSCA004969"/>
<evidence type="ECO:0000313" key="17">
    <source>
        <dbReference type="EnsemblMetazoa" id="KAF7488015.1"/>
    </source>
</evidence>
<dbReference type="EMBL" id="WVUK01000066">
    <property type="protein sequence ID" value="KAF7488015.1"/>
    <property type="molecule type" value="Genomic_DNA"/>
</dbReference>
<dbReference type="OMA" id="PFFHMLE"/>
<evidence type="ECO:0000256" key="12">
    <source>
        <dbReference type="ARBA" id="ARBA00022842"/>
    </source>
</evidence>
<evidence type="ECO:0000313" key="19">
    <source>
        <dbReference type="Proteomes" id="UP000616769"/>
    </source>
</evidence>
<comment type="cofactor">
    <cofactor evidence="3">
        <name>Co(2+)</name>
        <dbReference type="ChEBI" id="CHEBI:48828"/>
    </cofactor>
</comment>
<comment type="subunit">
    <text evidence="7">Homodimer.</text>
</comment>
<reference evidence="16 19" key="1">
    <citation type="journal article" date="2015" name="Parasit. Vectors">
        <title>Draft genome of the scabies mite.</title>
        <authorList>
            <person name="Rider S.D.Jr."/>
            <person name="Morgan M.S."/>
            <person name="Arlian L.G."/>
        </authorList>
    </citation>
    <scope>NUCLEOTIDE SEQUENCE [LARGE SCALE GENOMIC DNA]</scope>
    <source>
        <strain evidence="16">Arlian Lab</strain>
    </source>
</reference>
<evidence type="ECO:0000256" key="4">
    <source>
        <dbReference type="ARBA" id="ARBA00001946"/>
    </source>
</evidence>
<evidence type="ECO:0000313" key="15">
    <source>
        <dbReference type="EMBL" id="KAF7488015.1"/>
    </source>
</evidence>
<gene>
    <name evidence="16" type="ORF">QR98_0089160</name>
    <name evidence="15" type="ORF">SSS_3851</name>
</gene>
<dbReference type="GO" id="GO:0002953">
    <property type="term" value="F:5'-deoxynucleotidase activity"/>
    <property type="evidence" value="ECO:0007669"/>
    <property type="project" value="UniProtKB-EC"/>
</dbReference>
<reference evidence="15" key="3">
    <citation type="submission" date="2020-01" db="EMBL/GenBank/DDBJ databases">
        <authorList>
            <person name="Korhonen P.K.K."/>
            <person name="Guangxu M.G."/>
            <person name="Wang T.W."/>
            <person name="Stroehlein A.J.S."/>
            <person name="Young N.D."/>
            <person name="Ang C.-S.A."/>
            <person name="Fernando D.W.F."/>
            <person name="Lu H.L."/>
            <person name="Taylor S.T."/>
            <person name="Ehtesham M.E.M."/>
            <person name="Najaraj S.H.N."/>
            <person name="Harsha G.H.G."/>
            <person name="Madugundu A.M."/>
            <person name="Renuse S.R."/>
            <person name="Holt D.H."/>
            <person name="Pandey A.P."/>
            <person name="Papenfuss A.P."/>
            <person name="Gasser R.B.G."/>
            <person name="Fischer K.F."/>
        </authorList>
    </citation>
    <scope>NUCLEOTIDE SEQUENCE</scope>
    <source>
        <strain evidence="15">SSS_KF_BRIS2020</strain>
    </source>
</reference>
<evidence type="ECO:0000256" key="11">
    <source>
        <dbReference type="ARBA" id="ARBA00022801"/>
    </source>
</evidence>